<sequence length="309" mass="34770">MSAQWTQLTFKLNNGRQIPAVGLGTWHSDDARNAVKTALMTGYRHIDTAQAYRNEAAVGEGIKLAGVPRESIFLSTKINNMNHKHVAQTMEESLQKLQTDYVDLVLMHWPVSIDPAGEKQTVVYKDWKFTDTWREMEKLVETGKARSIGVSNFGIRNLETLLASARIVPAVCQNELHPHCPSTKLVDFCKSKGIHATAYSCLGSSNSPLADDKTVKAIADAHGKTIQQVLLVWGLKRGTSVIPKSEKEYRIQSNFDLDGLDLTEEEMHKLSSLPERFKVCKEWLPESVFSSDEEGRDFYDGDKLFEERK</sequence>
<accession>A0ACC2WXI4</accession>
<protein>
    <submittedName>
        <fullName evidence="1">Uncharacterized protein</fullName>
    </submittedName>
</protein>
<organism evidence="1 2">
    <name type="scientific">Naganishia vaughanmartiniae</name>
    <dbReference type="NCBI Taxonomy" id="1424756"/>
    <lineage>
        <taxon>Eukaryota</taxon>
        <taxon>Fungi</taxon>
        <taxon>Dikarya</taxon>
        <taxon>Basidiomycota</taxon>
        <taxon>Agaricomycotina</taxon>
        <taxon>Tremellomycetes</taxon>
        <taxon>Filobasidiales</taxon>
        <taxon>Filobasidiaceae</taxon>
        <taxon>Naganishia</taxon>
    </lineage>
</organism>
<dbReference type="Proteomes" id="UP001243375">
    <property type="component" value="Unassembled WGS sequence"/>
</dbReference>
<proteinExistence type="predicted"/>
<gene>
    <name evidence="1" type="ORF">QFC22_005006</name>
</gene>
<evidence type="ECO:0000313" key="1">
    <source>
        <dbReference type="EMBL" id="KAJ9115864.1"/>
    </source>
</evidence>
<evidence type="ECO:0000313" key="2">
    <source>
        <dbReference type="Proteomes" id="UP001243375"/>
    </source>
</evidence>
<dbReference type="EMBL" id="JASBWU010000015">
    <property type="protein sequence ID" value="KAJ9115864.1"/>
    <property type="molecule type" value="Genomic_DNA"/>
</dbReference>
<reference evidence="1" key="1">
    <citation type="submission" date="2023-04" db="EMBL/GenBank/DDBJ databases">
        <title>Draft Genome sequencing of Naganishia species isolated from polar environments using Oxford Nanopore Technology.</title>
        <authorList>
            <person name="Leo P."/>
            <person name="Venkateswaran K."/>
        </authorList>
    </citation>
    <scope>NUCLEOTIDE SEQUENCE</scope>
    <source>
        <strain evidence="1">MNA-CCFEE 5425</strain>
    </source>
</reference>
<name>A0ACC2WXI4_9TREE</name>
<keyword evidence="2" id="KW-1185">Reference proteome</keyword>
<comment type="caution">
    <text evidence="1">The sequence shown here is derived from an EMBL/GenBank/DDBJ whole genome shotgun (WGS) entry which is preliminary data.</text>
</comment>